<keyword evidence="7" id="KW-0805">Transcription regulation</keyword>
<organism evidence="11 12">
    <name type="scientific">Buddleja alternifolia</name>
    <dbReference type="NCBI Taxonomy" id="168488"/>
    <lineage>
        <taxon>Eukaryota</taxon>
        <taxon>Viridiplantae</taxon>
        <taxon>Streptophyta</taxon>
        <taxon>Embryophyta</taxon>
        <taxon>Tracheophyta</taxon>
        <taxon>Spermatophyta</taxon>
        <taxon>Magnoliopsida</taxon>
        <taxon>eudicotyledons</taxon>
        <taxon>Gunneridae</taxon>
        <taxon>Pentapetalae</taxon>
        <taxon>asterids</taxon>
        <taxon>lamiids</taxon>
        <taxon>Lamiales</taxon>
        <taxon>Scrophulariaceae</taxon>
        <taxon>Buddlejeae</taxon>
        <taxon>Buddleja</taxon>
    </lineage>
</organism>
<dbReference type="Proteomes" id="UP000826271">
    <property type="component" value="Unassembled WGS sequence"/>
</dbReference>
<feature type="compositionally biased region" description="Basic and acidic residues" evidence="9">
    <location>
        <begin position="1565"/>
        <end position="1598"/>
    </location>
</feature>
<keyword evidence="4" id="KW-0507">mRNA processing</keyword>
<feature type="region of interest" description="Disordered" evidence="9">
    <location>
        <begin position="1199"/>
        <end position="1289"/>
    </location>
</feature>
<feature type="compositionally biased region" description="Low complexity" evidence="9">
    <location>
        <begin position="1480"/>
        <end position="1489"/>
    </location>
</feature>
<dbReference type="Gene3D" id="1.10.10.790">
    <property type="entry name" value="Surp module"/>
    <property type="match status" value="2"/>
</dbReference>
<dbReference type="InterPro" id="IPR029705">
    <property type="entry name" value="VPS35L"/>
</dbReference>
<feature type="region of interest" description="Disordered" evidence="9">
    <location>
        <begin position="1480"/>
        <end position="1528"/>
    </location>
</feature>
<feature type="domain" description="SURP motif" evidence="10">
    <location>
        <begin position="1351"/>
        <end position="1393"/>
    </location>
</feature>
<feature type="compositionally biased region" description="Basic and acidic residues" evidence="9">
    <location>
        <begin position="1517"/>
        <end position="1528"/>
    </location>
</feature>
<gene>
    <name evidence="11" type="ORF">BUALT_Bualt03G0114100</name>
</gene>
<evidence type="ECO:0000256" key="2">
    <source>
        <dbReference type="ARBA" id="ARBA00010704"/>
    </source>
</evidence>
<feature type="compositionally biased region" description="Acidic residues" evidence="9">
    <location>
        <begin position="1717"/>
        <end position="1726"/>
    </location>
</feature>
<feature type="compositionally biased region" description="Basic residues" evidence="9">
    <location>
        <begin position="1685"/>
        <end position="1713"/>
    </location>
</feature>
<dbReference type="PROSITE" id="PS50128">
    <property type="entry name" value="SURP"/>
    <property type="match status" value="2"/>
</dbReference>
<comment type="subcellular location">
    <subcellularLocation>
        <location evidence="1">Endosome</location>
    </subcellularLocation>
</comment>
<evidence type="ECO:0000256" key="6">
    <source>
        <dbReference type="ARBA" id="ARBA00022927"/>
    </source>
</evidence>
<feature type="compositionally biased region" description="Basic residues" evidence="9">
    <location>
        <begin position="1730"/>
        <end position="1765"/>
    </location>
</feature>
<feature type="compositionally biased region" description="Polar residues" evidence="9">
    <location>
        <begin position="1823"/>
        <end position="1839"/>
    </location>
</feature>
<keyword evidence="3" id="KW-0813">Transport</keyword>
<dbReference type="FunFam" id="1.10.10.790:FF:000011">
    <property type="entry name" value="Splicing factor, suppressor of white-apricot"/>
    <property type="match status" value="1"/>
</dbReference>
<keyword evidence="5" id="KW-0967">Endosome</keyword>
<dbReference type="InterPro" id="IPR035967">
    <property type="entry name" value="SWAP/Surp_sf"/>
</dbReference>
<dbReference type="InterPro" id="IPR000061">
    <property type="entry name" value="Surp"/>
</dbReference>
<dbReference type="GO" id="GO:0032456">
    <property type="term" value="P:endocytic recycling"/>
    <property type="evidence" value="ECO:0007669"/>
    <property type="project" value="InterPro"/>
</dbReference>
<evidence type="ECO:0000256" key="7">
    <source>
        <dbReference type="ARBA" id="ARBA00023015"/>
    </source>
</evidence>
<feature type="compositionally biased region" description="Basic and acidic residues" evidence="9">
    <location>
        <begin position="1241"/>
        <end position="1250"/>
    </location>
</feature>
<evidence type="ECO:0000313" key="12">
    <source>
        <dbReference type="Proteomes" id="UP000826271"/>
    </source>
</evidence>
<comment type="similarity">
    <text evidence="2">Belongs to the VPS35L family.</text>
</comment>
<feature type="compositionally biased region" description="Basic and acidic residues" evidence="9">
    <location>
        <begin position="1621"/>
        <end position="1630"/>
    </location>
</feature>
<evidence type="ECO:0000256" key="1">
    <source>
        <dbReference type="ARBA" id="ARBA00004177"/>
    </source>
</evidence>
<evidence type="ECO:0000256" key="8">
    <source>
        <dbReference type="ARBA" id="ARBA00023163"/>
    </source>
</evidence>
<feature type="compositionally biased region" description="Basic and acidic residues" evidence="9">
    <location>
        <begin position="1766"/>
        <end position="1778"/>
    </location>
</feature>
<dbReference type="SUPFAM" id="SSF109905">
    <property type="entry name" value="Surp module (SWAP domain)"/>
    <property type="match status" value="2"/>
</dbReference>
<feature type="compositionally biased region" description="Polar residues" evidence="9">
    <location>
        <begin position="1251"/>
        <end position="1263"/>
    </location>
</feature>
<dbReference type="GO" id="GO:0015031">
    <property type="term" value="P:protein transport"/>
    <property type="evidence" value="ECO:0007669"/>
    <property type="project" value="UniProtKB-KW"/>
</dbReference>
<dbReference type="PANTHER" id="PTHR13673">
    <property type="entry name" value="ESOPHAGEAL CANCER ASSOCIATED PROTEIN"/>
    <property type="match status" value="1"/>
</dbReference>
<keyword evidence="6" id="KW-0653">Protein transport</keyword>
<keyword evidence="8" id="KW-0804">Transcription</keyword>
<dbReference type="Pfam" id="PF09750">
    <property type="entry name" value="DRY_EERY"/>
    <property type="match status" value="1"/>
</dbReference>
<dbReference type="EMBL" id="WHWC01000003">
    <property type="protein sequence ID" value="KAG8386102.1"/>
    <property type="molecule type" value="Genomic_DNA"/>
</dbReference>
<dbReference type="InterPro" id="IPR019147">
    <property type="entry name" value="SWAP_N_domain"/>
</dbReference>
<dbReference type="SMART" id="SM01141">
    <property type="entry name" value="DRY_EERY"/>
    <property type="match status" value="1"/>
</dbReference>
<accession>A0AAV6Y1A7</accession>
<feature type="region of interest" description="Disordered" evidence="9">
    <location>
        <begin position="1548"/>
        <end position="1844"/>
    </location>
</feature>
<evidence type="ECO:0000256" key="3">
    <source>
        <dbReference type="ARBA" id="ARBA00022448"/>
    </source>
</evidence>
<feature type="compositionally biased region" description="Polar residues" evidence="9">
    <location>
        <begin position="1551"/>
        <end position="1561"/>
    </location>
</feature>
<dbReference type="GO" id="GO:0005768">
    <property type="term" value="C:endosome"/>
    <property type="evidence" value="ECO:0007669"/>
    <property type="project" value="UniProtKB-SubCell"/>
</dbReference>
<evidence type="ECO:0000256" key="9">
    <source>
        <dbReference type="SAM" id="MobiDB-lite"/>
    </source>
</evidence>
<dbReference type="PANTHER" id="PTHR13673:SF0">
    <property type="entry name" value="VPS35 ENDOSOMAL PROTEIN-SORTING FACTOR-LIKE"/>
    <property type="match status" value="1"/>
</dbReference>
<feature type="region of interest" description="Disordered" evidence="9">
    <location>
        <begin position="1304"/>
        <end position="1327"/>
    </location>
</feature>
<evidence type="ECO:0000259" key="10">
    <source>
        <dbReference type="PROSITE" id="PS50128"/>
    </source>
</evidence>
<feature type="region of interest" description="Disordered" evidence="9">
    <location>
        <begin position="34"/>
        <end position="67"/>
    </location>
</feature>
<comment type="caution">
    <text evidence="11">The sequence shown here is derived from an EMBL/GenBank/DDBJ whole genome shotgun (WGS) entry which is preliminary data.</text>
</comment>
<feature type="compositionally biased region" description="Basic and acidic residues" evidence="9">
    <location>
        <begin position="1264"/>
        <end position="1281"/>
    </location>
</feature>
<proteinExistence type="inferred from homology"/>
<feature type="compositionally biased region" description="Acidic residues" evidence="9">
    <location>
        <begin position="1643"/>
        <end position="1652"/>
    </location>
</feature>
<dbReference type="GO" id="GO:0003723">
    <property type="term" value="F:RNA binding"/>
    <property type="evidence" value="ECO:0007669"/>
    <property type="project" value="InterPro"/>
</dbReference>
<dbReference type="Pfam" id="PF01805">
    <property type="entry name" value="Surp"/>
    <property type="match status" value="2"/>
</dbReference>
<sequence>MLSPLSEKSNKEIAPPISYCPKLARHLNATLGPGIDKKRDIRSPQNSDAKRRNLGLKKSSSWDSNLGGEITERRSRLTRSPDRVPTLTHFPLLLLHLSSSVTLMELIIVFLMPLPFTKSCIYIVLICIVMEFYDIGLKVEELDGGKDDLLDPLRATDGKMEVPIKETQNINSETTISDQLRAEREWSSFKKILMQRFPVSKTSPISMVVKPLYSVSGVFMKGNKGELDDDKRFNEEDARVISQQECLSKLQELKEEINQSWRGDDRVTSLRLSIKVARLLMDASVIQFYPTLFVLATDIMDMLGDLVWSRIKQKAEITEEGRFICSLPDNFKEGDICFDAKETCYNWFSKIGSVHELLPRIYLELAILPCWRFLHEHPGDILQRLVMMTRGIADPLASAYCRLYLVQCTQRLPPHDTGYLVTCINDLKVLLMRLISPREALLENLPGNSKLLLTLIEPTIEYIMRCLFKDLKQNLKWIYETLGERRVYHGRTLQEMEIHSILVALGMGRNPSILFENCSCIAIILHHILKDLPIGFICSNAVELLHVIECTDDFSFDQFLNFKLLGHRLCEKIPEVSRAHSVVDKIMQVLSCYDNLDAYLTVADAYLDIILENQVDTLVNIILDGIFERAREEKIGEDELVILKSIFVKFLSHFGNIENILALNHFVDILDMTHGTSRNSINMHILSMGMRNGNIQDPIVIGFLFEVAQALYDGVDFSNLRKDDYQHPAHVISRFVSMVDYGKEVESHLRFLAQCRGAFASISELQELLVHSSNNLAVRAMRDRNSNISFVKSCLAFNEVTIPAIPTNLRQLNLYLETAEVALLGGFVSHSDGLIDAAVNCLRNVGSDDGLRMAEEVDGIISLICKLCGMLVMVPGNLQHGVGCIPKCVLSLHSQSWMSPEMTIKVFTTVIFLLAALSQNQLMYHAVNREVIGNDQLFFGVQSYPQELLSLSGGVLQDIVNIIMQEPSMVIRGKIAVEACNCIASSFTKADMDLEVVGRHALLFDDDGAAKFVNSGDALVEWHSLQIDRYDVRHLLSAPPPSRRLNRSSDPIPSGDLSLEIQLDHERYLDLPSHSDQPDIEEDEQQSDTVGYRAVAFSYGNTDDPSEQKSTDDVMESSRFIPPFPIPEHLSQSLPPTEKVHQIIARTALFVSKHGGQSEIILRVKQGDNPTFGFLMPGHYLHAYFRFLVEHPELLHSQFDGKSQDEGKKVDSEHNNSNTITGSLSLLGSIYGSGEEEEGNDTAKTEKDVSQDNVGNVNHTSSDSLKKMESQANATKDEPVPKKPILSNKDKVLTVKKNSLIAASKSGSVKSKEEKSQSFSAAADKAKSSAMGGTSKIEPLIIEPPTELKRLIDKIVEFIMRNGKHFEATLIEQDRKHGRFPFLLPSNQYHSYYLKILQTAQESKVNSKSSYTSKDATFAACDMPIESDRKEKFKMVIGRSKKESQETESNGIQEESGITVDAAAAAAILQAATRGIKNSNMRIINSSSPPSRPDNAAEKSDQNENHDVSTVGEADSSEAHLTKEKNLKAERLKRAKMFVAMLKSGEVPFKTGTSRGSSLEPQESGGKEREGSLAPADVERPCTGEKPERNYFGEEHTERHSKRKYRSRSGVCEDDDEDGDGDMKERDDRRRSRKKTKSRSRCDEDDENETAVETEHKRRKRRHHSHSSSAENEDEGESSEEDRDHKHHKRSRKKHHSRHSSRERSRKRHSSKKYSHEEDEDDDDEGRDYKHSRKKHHSRRSSHRSRDKHGHRNRHSSRDRKSRQDRKHDSSSNDEHLDSSCSGKHKKEMHDERDDLEEGEISSRVSGESRGVASGHITRETSTDVSFQQRAPFQPSETTAEVPDDLRAKIRAMLMATRL</sequence>
<evidence type="ECO:0000256" key="5">
    <source>
        <dbReference type="ARBA" id="ARBA00022753"/>
    </source>
</evidence>
<reference evidence="11" key="1">
    <citation type="submission" date="2019-10" db="EMBL/GenBank/DDBJ databases">
        <authorList>
            <person name="Zhang R."/>
            <person name="Pan Y."/>
            <person name="Wang J."/>
            <person name="Ma R."/>
            <person name="Yu S."/>
        </authorList>
    </citation>
    <scope>NUCLEOTIDE SEQUENCE</scope>
    <source>
        <strain evidence="11">LA-IB0</strain>
        <tissue evidence="11">Leaf</tissue>
    </source>
</reference>
<feature type="compositionally biased region" description="Low complexity" evidence="9">
    <location>
        <begin position="1215"/>
        <end position="1233"/>
    </location>
</feature>
<evidence type="ECO:0000313" key="11">
    <source>
        <dbReference type="EMBL" id="KAG8386102.1"/>
    </source>
</evidence>
<dbReference type="GO" id="GO:0006397">
    <property type="term" value="P:mRNA processing"/>
    <property type="evidence" value="ECO:0007669"/>
    <property type="project" value="UniProtKB-KW"/>
</dbReference>
<evidence type="ECO:0000256" key="4">
    <source>
        <dbReference type="ARBA" id="ARBA00022664"/>
    </source>
</evidence>
<feature type="compositionally biased region" description="Basic residues" evidence="9">
    <location>
        <begin position="1657"/>
        <end position="1666"/>
    </location>
</feature>
<name>A0AAV6Y1A7_9LAMI</name>
<feature type="compositionally biased region" description="Basic and acidic residues" evidence="9">
    <location>
        <begin position="1202"/>
        <end position="1214"/>
    </location>
</feature>
<feature type="domain" description="SURP motif" evidence="10">
    <location>
        <begin position="1143"/>
        <end position="1185"/>
    </location>
</feature>
<feature type="compositionally biased region" description="Basic and acidic residues" evidence="9">
    <location>
        <begin position="1495"/>
        <end position="1507"/>
    </location>
</feature>
<dbReference type="SMART" id="SM00648">
    <property type="entry name" value="SWAP"/>
    <property type="match status" value="2"/>
</dbReference>
<keyword evidence="12" id="KW-1185">Reference proteome</keyword>
<protein>
    <recommendedName>
        <fullName evidence="10">SURP motif domain-containing protein</fullName>
    </recommendedName>
</protein>
<feature type="compositionally biased region" description="Acidic residues" evidence="9">
    <location>
        <begin position="1671"/>
        <end position="1681"/>
    </location>
</feature>